<gene>
    <name evidence="1" type="ORF">MA20_44435</name>
</gene>
<evidence type="ECO:0000313" key="1">
    <source>
        <dbReference type="EMBL" id="KGT73454.1"/>
    </source>
</evidence>
<accession>A0A0A3XJL7</accession>
<protein>
    <submittedName>
        <fullName evidence="1">Uncharacterized protein</fullName>
    </submittedName>
</protein>
<dbReference type="EMBL" id="JRPN01000046">
    <property type="protein sequence ID" value="KGT73454.1"/>
    <property type="molecule type" value="Genomic_DNA"/>
</dbReference>
<dbReference type="AlphaFoldDB" id="A0A0A3XJL7"/>
<dbReference type="RefSeq" id="WP_038958519.1">
    <property type="nucleotide sequence ID" value="NZ_CP066351.1"/>
</dbReference>
<name>A0A0A3XJL7_BRAJP</name>
<organism evidence="1 2">
    <name type="scientific">Bradyrhizobium japonicum</name>
    <dbReference type="NCBI Taxonomy" id="375"/>
    <lineage>
        <taxon>Bacteria</taxon>
        <taxon>Pseudomonadati</taxon>
        <taxon>Pseudomonadota</taxon>
        <taxon>Alphaproteobacteria</taxon>
        <taxon>Hyphomicrobiales</taxon>
        <taxon>Nitrobacteraceae</taxon>
        <taxon>Bradyrhizobium</taxon>
    </lineage>
</organism>
<sequence>MSEQAFASANVLLRQSSNDLGAFRGREYDLVLSTLSWEKRGTAAFETLGREIGELCLLRFNSSTNRPANERKDEQLKLLAKFSRASTTIELDSSTSFSANVQKIDDFLQARVVTKKRPLRVLCDITCIPKSYLLLLIGLGFRKNYFARLDCLYAEGRYPLGKQHEASASLANSTGSITSEGVWESLPVPFFESESTIPNHRDVLVTLGGEVGLTLPFIEKYEPRRLGLVMISESEVQTPEKLPKSEQYALSELQGEPNVERVNLSLSDVIGTVRYSIDFCKKSSADTITALAIGSKTHALALGIAALSQPRMEIICRIPTRYTTLDVEANGNVIGFEIEDRFEPSAYLS</sequence>
<reference evidence="1 2" key="1">
    <citation type="submission" date="2014-09" db="EMBL/GenBank/DDBJ databases">
        <title>Draft genome of Bradyrhizobium japonicum Is-34.</title>
        <authorList>
            <person name="Tsurumaru H."/>
            <person name="Yamakawa T."/>
            <person name="Hashimoto S."/>
            <person name="Okizaki K."/>
            <person name="Kanesaki Y."/>
            <person name="Yoshikawa H."/>
            <person name="Yajima S."/>
        </authorList>
    </citation>
    <scope>NUCLEOTIDE SEQUENCE [LARGE SCALE GENOMIC DNA]</scope>
    <source>
        <strain evidence="1 2">Is-34</strain>
    </source>
</reference>
<proteinExistence type="predicted"/>
<comment type="caution">
    <text evidence="1">The sequence shown here is derived from an EMBL/GenBank/DDBJ whole genome shotgun (WGS) entry which is preliminary data.</text>
</comment>
<evidence type="ECO:0000313" key="2">
    <source>
        <dbReference type="Proteomes" id="UP000030377"/>
    </source>
</evidence>
<dbReference type="Proteomes" id="UP000030377">
    <property type="component" value="Unassembled WGS sequence"/>
</dbReference>